<dbReference type="PANTHER" id="PTHR43471">
    <property type="entry name" value="ABC TRANSPORTER PERMEASE"/>
    <property type="match status" value="1"/>
</dbReference>
<dbReference type="AlphaFoldDB" id="B0G8V3"/>
<dbReference type="PANTHER" id="PTHR43471:SF12">
    <property type="entry name" value="HYPOTHETICAL MEMBRANE PROTEIN, CONSERVED"/>
    <property type="match status" value="1"/>
</dbReference>
<sequence>MMSITRKGDKRMIAIFKREIKNYLKRPLFWVGILLVIYGVFNTTSPYLMTHYLGQGEKIVNDYPDTVRLGDVYEGYIPANPEKHREIWSGQIKQALIDELEMSDLEAQSVMSELVDMELEEAFVYLEEKYDWYSARYMYEDSAYYKGTSEEINAYLNEKMKNKTFSFYYSRKFADFAGLFMCFFATIMLAVLFLQDTKKHTYELLHTKPITAGKYVLGKVSAGFAICLIALTIINLLFWALCVIYTKDSGFEVRFWDFIVSTVLYILPNMLMIVSVYTLISLLFKNPLPGVPLLILYMVYSNMGGRNAEGVYGYWGRPFAIMVRFPDQLFDTTPPPMAFLNQSLLILASVVIILISIQIWKRRRM</sequence>
<name>B0G8V3_9FIRM</name>
<gene>
    <name evidence="2" type="ORF">DORFOR_02714</name>
</gene>
<dbReference type="PaxDb" id="411461-DORFOR_02714"/>
<keyword evidence="1" id="KW-0472">Membrane</keyword>
<organism evidence="2 3">
    <name type="scientific">Dorea formicigenerans ATCC 27755</name>
    <dbReference type="NCBI Taxonomy" id="411461"/>
    <lineage>
        <taxon>Bacteria</taxon>
        <taxon>Bacillati</taxon>
        <taxon>Bacillota</taxon>
        <taxon>Clostridia</taxon>
        <taxon>Lachnospirales</taxon>
        <taxon>Lachnospiraceae</taxon>
        <taxon>Dorea</taxon>
    </lineage>
</organism>
<reference evidence="2 3" key="1">
    <citation type="submission" date="2007-10" db="EMBL/GenBank/DDBJ databases">
        <title>Draft genome sequence of Dorea formicigenerans(ATCC 27755).</title>
        <authorList>
            <person name="Sudarsanam P."/>
            <person name="Ley R."/>
            <person name="Guruge J."/>
            <person name="Turnbaugh P.J."/>
            <person name="Mahowald M."/>
            <person name="Liep D."/>
            <person name="Gordon J."/>
        </authorList>
    </citation>
    <scope>NUCLEOTIDE SEQUENCE [LARGE SCALE GENOMIC DNA]</scope>
    <source>
        <strain evidence="2 3">ATCC 27755</strain>
    </source>
</reference>
<evidence type="ECO:0000256" key="1">
    <source>
        <dbReference type="SAM" id="Phobius"/>
    </source>
</evidence>
<dbReference type="EMBL" id="AAXA02000015">
    <property type="protein sequence ID" value="EDR46107.1"/>
    <property type="molecule type" value="Genomic_DNA"/>
</dbReference>
<feature type="transmembrane region" description="Helical" evidence="1">
    <location>
        <begin position="28"/>
        <end position="49"/>
    </location>
</feature>
<dbReference type="GO" id="GO:0005886">
    <property type="term" value="C:plasma membrane"/>
    <property type="evidence" value="ECO:0007669"/>
    <property type="project" value="UniProtKB-SubCell"/>
</dbReference>
<accession>B0G8V3</accession>
<feature type="transmembrane region" description="Helical" evidence="1">
    <location>
        <begin position="222"/>
        <end position="246"/>
    </location>
</feature>
<dbReference type="STRING" id="411461.DORFOR_02714"/>
<dbReference type="Proteomes" id="UP000005359">
    <property type="component" value="Unassembled WGS sequence"/>
</dbReference>
<keyword evidence="1" id="KW-0812">Transmembrane</keyword>
<feature type="transmembrane region" description="Helical" evidence="1">
    <location>
        <begin position="339"/>
        <end position="360"/>
    </location>
</feature>
<keyword evidence="1" id="KW-1133">Transmembrane helix</keyword>
<proteinExistence type="predicted"/>
<protein>
    <recommendedName>
        <fullName evidence="4">ABC transporter permease</fullName>
    </recommendedName>
</protein>
<evidence type="ECO:0008006" key="4">
    <source>
        <dbReference type="Google" id="ProtNLM"/>
    </source>
</evidence>
<feature type="transmembrane region" description="Helical" evidence="1">
    <location>
        <begin position="258"/>
        <end position="284"/>
    </location>
</feature>
<feature type="transmembrane region" description="Helical" evidence="1">
    <location>
        <begin position="173"/>
        <end position="194"/>
    </location>
</feature>
<reference evidence="2 3" key="2">
    <citation type="submission" date="2007-10" db="EMBL/GenBank/DDBJ databases">
        <authorList>
            <person name="Fulton L."/>
            <person name="Clifton S."/>
            <person name="Fulton B."/>
            <person name="Xu J."/>
            <person name="Minx P."/>
            <person name="Pepin K.H."/>
            <person name="Johnson M."/>
            <person name="Thiruvilangam P."/>
            <person name="Bhonagiri V."/>
            <person name="Nash W.E."/>
            <person name="Wang C."/>
            <person name="Mardis E.R."/>
            <person name="Wilson R.K."/>
        </authorList>
    </citation>
    <scope>NUCLEOTIDE SEQUENCE [LARGE SCALE GENOMIC DNA]</scope>
    <source>
        <strain evidence="2 3">ATCC 27755</strain>
    </source>
</reference>
<comment type="caution">
    <text evidence="2">The sequence shown here is derived from an EMBL/GenBank/DDBJ whole genome shotgun (WGS) entry which is preliminary data.</text>
</comment>
<evidence type="ECO:0000313" key="3">
    <source>
        <dbReference type="Proteomes" id="UP000005359"/>
    </source>
</evidence>
<dbReference type="Pfam" id="PF12679">
    <property type="entry name" value="ABC2_membrane_2"/>
    <property type="match status" value="1"/>
</dbReference>
<dbReference type="eggNOG" id="COG1277">
    <property type="taxonomic scope" value="Bacteria"/>
</dbReference>
<dbReference type="GO" id="GO:0140359">
    <property type="term" value="F:ABC-type transporter activity"/>
    <property type="evidence" value="ECO:0007669"/>
    <property type="project" value="InterPro"/>
</dbReference>
<evidence type="ECO:0000313" key="2">
    <source>
        <dbReference type="EMBL" id="EDR46107.1"/>
    </source>
</evidence>